<organism evidence="2 3">
    <name type="scientific">Methylomagnum ishizawai</name>
    <dbReference type="NCBI Taxonomy" id="1760988"/>
    <lineage>
        <taxon>Bacteria</taxon>
        <taxon>Pseudomonadati</taxon>
        <taxon>Pseudomonadota</taxon>
        <taxon>Gammaproteobacteria</taxon>
        <taxon>Methylococcales</taxon>
        <taxon>Methylococcaceae</taxon>
        <taxon>Methylomagnum</taxon>
    </lineage>
</organism>
<accession>A0A1Y6D3P6</accession>
<reference evidence="2 3" key="1">
    <citation type="submission" date="2016-12" db="EMBL/GenBank/DDBJ databases">
        <authorList>
            <person name="Song W.-J."/>
            <person name="Kurnit D.M."/>
        </authorList>
    </citation>
    <scope>NUCLEOTIDE SEQUENCE [LARGE SCALE GENOMIC DNA]</scope>
    <source>
        <strain evidence="2 3">175</strain>
    </source>
</reference>
<proteinExistence type="predicted"/>
<gene>
    <name evidence="2" type="ORF">SAMN02949497_2354</name>
</gene>
<dbReference type="EMBL" id="FXAM01000001">
    <property type="protein sequence ID" value="SMF95014.1"/>
    <property type="molecule type" value="Genomic_DNA"/>
</dbReference>
<name>A0A1Y6D3P6_9GAMM</name>
<evidence type="ECO:0000313" key="2">
    <source>
        <dbReference type="EMBL" id="SMF95014.1"/>
    </source>
</evidence>
<protein>
    <submittedName>
        <fullName evidence="2">Uncharacterized protein</fullName>
    </submittedName>
</protein>
<evidence type="ECO:0000256" key="1">
    <source>
        <dbReference type="SAM" id="MobiDB-lite"/>
    </source>
</evidence>
<dbReference type="AlphaFoldDB" id="A0A1Y6D3P6"/>
<keyword evidence="3" id="KW-1185">Reference proteome</keyword>
<sequence length="513" mass="57360">MEIKVFPHDGNIWRLDWIGNLFFSRGKRDKSPFINARLSRFETTFPYPLKGQRRIPIPIGLLPMVSIGTLWESGKLVGTQYCNEEVFDVVSDKEMTRLAKSGVTDDHDNYLIPFNIHPYHRMHTNSWCLVAQTGCKRTVIIPAIEIIRFYFGSSSELIVRIFQAPFDTNNLWENARIDKSNGIAHVDISPGLRGYSAADIARIAFDPYAERCIQSLSSSLLASSIDEIYPMAKLPFEGKSTIKVNGMWLGDQKFLVFQIISCSHPFPFEKLTYTMASKMFGSAAASAKGGAEDDQGPGEIDDKTTLNLHEEPPDQALQPKEVPVSYTARFPDLLTKKIYRTDPQEGVAVFSGRNPSTEASVVQGEGKNDLLPIDIIAFGNLSFPDHYPPENPKFTEYLKKFVSGLSDDFNTISFVALNPRQLHPQISKMPKAILDDDTVHPLSTILGSSHKPRPRYVSVIKIDGIISSNAYLFIEADPIEHPLGAIIIEAEPCAKMDCEWVATILSDWKNGNT</sequence>
<feature type="region of interest" description="Disordered" evidence="1">
    <location>
        <begin position="287"/>
        <end position="321"/>
    </location>
</feature>
<dbReference type="Proteomes" id="UP000192923">
    <property type="component" value="Unassembled WGS sequence"/>
</dbReference>
<dbReference type="OrthoDB" id="6736327at2"/>
<feature type="compositionally biased region" description="Basic and acidic residues" evidence="1">
    <location>
        <begin position="300"/>
        <end position="312"/>
    </location>
</feature>
<dbReference type="RefSeq" id="WP_125468907.1">
    <property type="nucleotide sequence ID" value="NZ_FXAM01000001.1"/>
</dbReference>
<evidence type="ECO:0000313" key="3">
    <source>
        <dbReference type="Proteomes" id="UP000192923"/>
    </source>
</evidence>